<organism evidence="1 2">
    <name type="scientific">Methylobacterium platani</name>
    <dbReference type="NCBI Taxonomy" id="427683"/>
    <lineage>
        <taxon>Bacteria</taxon>
        <taxon>Pseudomonadati</taxon>
        <taxon>Pseudomonadota</taxon>
        <taxon>Alphaproteobacteria</taxon>
        <taxon>Hyphomicrobiales</taxon>
        <taxon>Methylobacteriaceae</taxon>
        <taxon>Methylobacterium</taxon>
    </lineage>
</organism>
<comment type="caution">
    <text evidence="1">The sequence shown here is derived from an EMBL/GenBank/DDBJ whole genome shotgun (WGS) entry which is preliminary data.</text>
</comment>
<dbReference type="RefSeq" id="WP_048435066.1">
    <property type="nucleotide sequence ID" value="NZ_LWHQ01000044.1"/>
</dbReference>
<sequence>MSRIPTKMRGIILACRESDAAFFRRRPDRHHRVRLAAHAEIALARAEGAITAPIPVGVRGFVAVERQPDEALAWALGFEITHTNTDVDERTAHSAFRRFQAHDDATLRDLAERVRTGGATA</sequence>
<name>A0A179S4K5_9HYPH</name>
<reference evidence="1 2" key="1">
    <citation type="submission" date="2016-04" db="EMBL/GenBank/DDBJ databases">
        <authorList>
            <person name="Evans L.H."/>
            <person name="Alamgir A."/>
            <person name="Owens N."/>
            <person name="Weber N.D."/>
            <person name="Virtaneva K."/>
            <person name="Barbian K."/>
            <person name="Babar A."/>
            <person name="Rosenke K."/>
        </authorList>
    </citation>
    <scope>NUCLEOTIDE SEQUENCE [LARGE SCALE GENOMIC DNA]</scope>
    <source>
        <strain evidence="1 2">PMB02</strain>
    </source>
</reference>
<protein>
    <submittedName>
        <fullName evidence="1">Uncharacterized protein</fullName>
    </submittedName>
</protein>
<accession>A0A179S4K5</accession>
<dbReference type="EMBL" id="LWHQ01000044">
    <property type="protein sequence ID" value="OAS20784.1"/>
    <property type="molecule type" value="Genomic_DNA"/>
</dbReference>
<evidence type="ECO:0000313" key="2">
    <source>
        <dbReference type="Proteomes" id="UP000078316"/>
    </source>
</evidence>
<dbReference type="Proteomes" id="UP000078316">
    <property type="component" value="Unassembled WGS sequence"/>
</dbReference>
<dbReference type="STRING" id="427683.A5481_22075"/>
<dbReference type="OrthoDB" id="8004921at2"/>
<evidence type="ECO:0000313" key="1">
    <source>
        <dbReference type="EMBL" id="OAS20784.1"/>
    </source>
</evidence>
<proteinExistence type="predicted"/>
<dbReference type="AlphaFoldDB" id="A0A179S4K5"/>
<gene>
    <name evidence="1" type="ORF">A5481_22075</name>
</gene>